<feature type="region of interest" description="Disordered" evidence="5">
    <location>
        <begin position="85"/>
        <end position="122"/>
    </location>
</feature>
<keyword evidence="3" id="KW-0221">Differentiation</keyword>
<accession>A0A5E4F1W1</accession>
<evidence type="ECO:0000256" key="6">
    <source>
        <dbReference type="SAM" id="SignalP"/>
    </source>
</evidence>
<dbReference type="PANTHER" id="PTHR34359:SF28">
    <property type="entry name" value="CLAVATA3_ESR (CLE)-RELATED PROTEIN 12"/>
    <property type="match status" value="1"/>
</dbReference>
<evidence type="ECO:0000256" key="1">
    <source>
        <dbReference type="ARBA" id="ARBA00005416"/>
    </source>
</evidence>
<name>A0A5E4F1W1_PRUDU</name>
<feature type="chain" id="PRO_5022933717" evidence="6">
    <location>
        <begin position="26"/>
        <end position="122"/>
    </location>
</feature>
<evidence type="ECO:0000256" key="3">
    <source>
        <dbReference type="ARBA" id="ARBA00022782"/>
    </source>
</evidence>
<dbReference type="EMBL" id="CABIKO010000052">
    <property type="protein sequence ID" value="VVA21420.1"/>
    <property type="molecule type" value="Genomic_DNA"/>
</dbReference>
<evidence type="ECO:0000256" key="4">
    <source>
        <dbReference type="ARBA" id="ARBA00023278"/>
    </source>
</evidence>
<dbReference type="OMA" id="HGWFHIV"/>
<feature type="signal peptide" evidence="6">
    <location>
        <begin position="1"/>
        <end position="25"/>
    </location>
</feature>
<dbReference type="InterPro" id="IPR039618">
    <property type="entry name" value="CLE9-13"/>
</dbReference>
<gene>
    <name evidence="7" type="ORF">ALMOND_2B002184</name>
</gene>
<reference evidence="8" key="1">
    <citation type="journal article" date="2020" name="Plant J.">
        <title>Transposons played a major role in the diversification between the closely related almond and peach genomes: results from the almond genome sequence.</title>
        <authorList>
            <person name="Alioto T."/>
            <person name="Alexiou K.G."/>
            <person name="Bardil A."/>
            <person name="Barteri F."/>
            <person name="Castanera R."/>
            <person name="Cruz F."/>
            <person name="Dhingra A."/>
            <person name="Duval H."/>
            <person name="Fernandez I Marti A."/>
            <person name="Frias L."/>
            <person name="Galan B."/>
            <person name="Garcia J.L."/>
            <person name="Howad W."/>
            <person name="Gomez-Garrido J."/>
            <person name="Gut M."/>
            <person name="Julca I."/>
            <person name="Morata J."/>
            <person name="Puigdomenech P."/>
            <person name="Ribeca P."/>
            <person name="Rubio Cabetas M.J."/>
            <person name="Vlasova A."/>
            <person name="Wirthensohn M."/>
            <person name="Garcia-Mas J."/>
            <person name="Gabaldon T."/>
            <person name="Casacuberta J.M."/>
            <person name="Arus P."/>
        </authorList>
    </citation>
    <scope>NUCLEOTIDE SEQUENCE [LARGE SCALE GENOMIC DNA]</scope>
    <source>
        <strain evidence="8">cv. Texas</strain>
    </source>
</reference>
<dbReference type="InParanoid" id="A0A5E4F1W1"/>
<organism evidence="7 8">
    <name type="scientific">Prunus dulcis</name>
    <name type="common">Almond</name>
    <name type="synonym">Amygdalus dulcis</name>
    <dbReference type="NCBI Taxonomy" id="3755"/>
    <lineage>
        <taxon>Eukaryota</taxon>
        <taxon>Viridiplantae</taxon>
        <taxon>Streptophyta</taxon>
        <taxon>Embryophyta</taxon>
        <taxon>Tracheophyta</taxon>
        <taxon>Spermatophyta</taxon>
        <taxon>Magnoliopsida</taxon>
        <taxon>eudicotyledons</taxon>
        <taxon>Gunneridae</taxon>
        <taxon>Pentapetalae</taxon>
        <taxon>rosids</taxon>
        <taxon>fabids</taxon>
        <taxon>Rosales</taxon>
        <taxon>Rosaceae</taxon>
        <taxon>Amygdaloideae</taxon>
        <taxon>Amygdaleae</taxon>
        <taxon>Prunus</taxon>
    </lineage>
</organism>
<evidence type="ECO:0000256" key="2">
    <source>
        <dbReference type="ARBA" id="ARBA00022473"/>
    </source>
</evidence>
<dbReference type="AlphaFoldDB" id="A0A5E4F1W1"/>
<dbReference type="Proteomes" id="UP000327085">
    <property type="component" value="Chromosome 5"/>
</dbReference>
<keyword evidence="6" id="KW-0732">Signal</keyword>
<keyword evidence="2" id="KW-0217">Developmental protein</keyword>
<dbReference type="GO" id="GO:0030154">
    <property type="term" value="P:cell differentiation"/>
    <property type="evidence" value="ECO:0007669"/>
    <property type="project" value="UniProtKB-KW"/>
</dbReference>
<keyword evidence="4" id="KW-0379">Hydroxylation</keyword>
<proteinExistence type="inferred from homology"/>
<dbReference type="Gramene" id="VVA21420">
    <property type="protein sequence ID" value="VVA21420"/>
    <property type="gene ID" value="Prudul26B002184"/>
</dbReference>
<evidence type="ECO:0000256" key="5">
    <source>
        <dbReference type="SAM" id="MobiDB-lite"/>
    </source>
</evidence>
<evidence type="ECO:0000313" key="7">
    <source>
        <dbReference type="EMBL" id="VVA21420.1"/>
    </source>
</evidence>
<protein>
    <submittedName>
        <fullName evidence="7">PREDICTED: CLAVATA3/ESR (CLE)-related</fullName>
    </submittedName>
</protein>
<dbReference type="PANTHER" id="PTHR34359">
    <property type="entry name" value="CLAVATA3/ESR (CLE)-RELATED PROTEIN 10"/>
    <property type="match status" value="1"/>
</dbReference>
<sequence>MPSKLFSLLFSLMLWLSLLLFSVHGWFHIVPNNSSTDHVNPTATTTTTQPYSLGSHHRQTLSNRKALFSAKFDFTPFVRRHHQQHRLDRHVPVRPEPGGAEIDPRYGSEMRLVPTGPNPLHH</sequence>
<evidence type="ECO:0000313" key="8">
    <source>
        <dbReference type="Proteomes" id="UP000327085"/>
    </source>
</evidence>
<comment type="similarity">
    <text evidence="1">Belongs to the CLV3/ESR signal peptide family.</text>
</comment>